<dbReference type="InterPro" id="IPR050330">
    <property type="entry name" value="Bact_OuterMem_StrucFunc"/>
</dbReference>
<gene>
    <name evidence="5" type="ORF">N825_14720</name>
</gene>
<evidence type="ECO:0000256" key="1">
    <source>
        <dbReference type="PROSITE-ProRule" id="PRU00473"/>
    </source>
</evidence>
<dbReference type="GO" id="GO:0016020">
    <property type="term" value="C:membrane"/>
    <property type="evidence" value="ECO:0007669"/>
    <property type="project" value="UniProtKB-UniRule"/>
</dbReference>
<organism evidence="5 6">
    <name type="scientific">Skermanella stibiiresistens SB22</name>
    <dbReference type="NCBI Taxonomy" id="1385369"/>
    <lineage>
        <taxon>Bacteria</taxon>
        <taxon>Pseudomonadati</taxon>
        <taxon>Pseudomonadota</taxon>
        <taxon>Alphaproteobacteria</taxon>
        <taxon>Rhodospirillales</taxon>
        <taxon>Azospirillaceae</taxon>
        <taxon>Skermanella</taxon>
    </lineage>
</organism>
<evidence type="ECO:0000256" key="2">
    <source>
        <dbReference type="SAM" id="Coils"/>
    </source>
</evidence>
<accession>W9H0E1</accession>
<dbReference type="Pfam" id="PF00691">
    <property type="entry name" value="OmpA"/>
    <property type="match status" value="1"/>
</dbReference>
<feature type="coiled-coil region" evidence="2">
    <location>
        <begin position="302"/>
        <end position="343"/>
    </location>
</feature>
<dbReference type="PANTHER" id="PTHR30329">
    <property type="entry name" value="STATOR ELEMENT OF FLAGELLAR MOTOR COMPLEX"/>
    <property type="match status" value="1"/>
</dbReference>
<name>W9H0E1_9PROT</name>
<evidence type="ECO:0000313" key="5">
    <source>
        <dbReference type="EMBL" id="EWY38162.1"/>
    </source>
</evidence>
<reference evidence="5 6" key="1">
    <citation type="submission" date="2013-08" db="EMBL/GenBank/DDBJ databases">
        <title>The genome sequence of Skermanella stibiiresistens.</title>
        <authorList>
            <person name="Zhu W."/>
            <person name="Wang G."/>
        </authorList>
    </citation>
    <scope>NUCLEOTIDE SEQUENCE [LARGE SCALE GENOMIC DNA]</scope>
    <source>
        <strain evidence="5 6">SB22</strain>
    </source>
</reference>
<feature type="domain" description="OmpA-like" evidence="4">
    <location>
        <begin position="386"/>
        <end position="512"/>
    </location>
</feature>
<proteinExistence type="predicted"/>
<dbReference type="Gene3D" id="3.30.1330.60">
    <property type="entry name" value="OmpA-like domain"/>
    <property type="match status" value="1"/>
</dbReference>
<feature type="coiled-coil region" evidence="2">
    <location>
        <begin position="57"/>
        <end position="259"/>
    </location>
</feature>
<dbReference type="PATRIC" id="fig|1385369.3.peg.4815"/>
<keyword evidence="3" id="KW-1133">Transmembrane helix</keyword>
<dbReference type="OrthoDB" id="9815217at2"/>
<comment type="caution">
    <text evidence="5">The sequence shown here is derived from an EMBL/GenBank/DDBJ whole genome shotgun (WGS) entry which is preliminary data.</text>
</comment>
<keyword evidence="2" id="KW-0175">Coiled coil</keyword>
<dbReference type="AlphaFoldDB" id="W9H0E1"/>
<dbReference type="InterPro" id="IPR006665">
    <property type="entry name" value="OmpA-like"/>
</dbReference>
<dbReference type="EMBL" id="AVFL01000020">
    <property type="protein sequence ID" value="EWY38162.1"/>
    <property type="molecule type" value="Genomic_DNA"/>
</dbReference>
<dbReference type="InterPro" id="IPR036737">
    <property type="entry name" value="OmpA-like_sf"/>
</dbReference>
<evidence type="ECO:0000259" key="4">
    <source>
        <dbReference type="PROSITE" id="PS51123"/>
    </source>
</evidence>
<dbReference type="NCBIfam" id="NF006543">
    <property type="entry name" value="PRK09039.1-2"/>
    <property type="match status" value="1"/>
</dbReference>
<feature type="transmembrane region" description="Helical" evidence="3">
    <location>
        <begin position="21"/>
        <end position="46"/>
    </location>
</feature>
<dbReference type="RefSeq" id="WP_037457645.1">
    <property type="nucleotide sequence ID" value="NZ_AVFL01000020.1"/>
</dbReference>
<keyword evidence="1 3" id="KW-0472">Membrane</keyword>
<dbReference type="CDD" id="cd07185">
    <property type="entry name" value="OmpA_C-like"/>
    <property type="match status" value="1"/>
</dbReference>
<keyword evidence="6" id="KW-1185">Reference proteome</keyword>
<dbReference type="PROSITE" id="PS51123">
    <property type="entry name" value="OMPA_2"/>
    <property type="match status" value="1"/>
</dbReference>
<dbReference type="SUPFAM" id="SSF103088">
    <property type="entry name" value="OmpA-like"/>
    <property type="match status" value="1"/>
</dbReference>
<dbReference type="Proteomes" id="UP000019486">
    <property type="component" value="Unassembled WGS sequence"/>
</dbReference>
<protein>
    <submittedName>
        <fullName evidence="5">Chemotaxis protein</fullName>
    </submittedName>
</protein>
<evidence type="ECO:0000256" key="3">
    <source>
        <dbReference type="SAM" id="Phobius"/>
    </source>
</evidence>
<dbReference type="PANTHER" id="PTHR30329:SF21">
    <property type="entry name" value="LIPOPROTEIN YIAD-RELATED"/>
    <property type="match status" value="1"/>
</dbReference>
<keyword evidence="3" id="KW-0812">Transmembrane</keyword>
<sequence>MASIGRGRRSGERSINIWPGWVDALSSLVMVVIFVLMVFIVAQFYLSNTLSNRDQALTRLNRQLSELSELLSMEREANADLRVNIAQLSAELQSSTANRESLTASLAEAQAKQSELTAQVSALSRRGEQATGEVTQVSRDLEDAYKVIEADRQKIEASLREIASLQSDIQALREVRERLEGQVAALATLSRKAEADRTQTAATLERTEAARAETAATLERTEAARAQATEELRLTKEQREALMAELSAVRDRSQQLDAQLSSERERTTLAQREIQQRETRIDELVIALDQTQAALTGEKKLTDEGRSEVALLNQQIAALREQLNRLTASLDLAESKSTEQQAQISDLGRRLNLALASKVEELARYRSEFFGRLREVLGSRQDIRIVGDRFVFQSEVLFPSASATLEEGGKGRLAQLAATLLDIANRIPPEVNWILRVDGHTDPRPISNYQFPSNWELSTARAISVVKFLVEQGVPSDRLVAAGFGEYQPLDPSRSDDAFARNRRIEMKLDQR</sequence>
<dbReference type="STRING" id="1385369.N825_14720"/>
<evidence type="ECO:0000313" key="6">
    <source>
        <dbReference type="Proteomes" id="UP000019486"/>
    </source>
</evidence>